<dbReference type="RefSeq" id="WP_379022497.1">
    <property type="nucleotide sequence ID" value="NZ_JBHRTA010000031.1"/>
</dbReference>
<organism evidence="2 3">
    <name type="scientific">Parapedobacter deserti</name>
    <dbReference type="NCBI Taxonomy" id="1912957"/>
    <lineage>
        <taxon>Bacteria</taxon>
        <taxon>Pseudomonadati</taxon>
        <taxon>Bacteroidota</taxon>
        <taxon>Sphingobacteriia</taxon>
        <taxon>Sphingobacteriales</taxon>
        <taxon>Sphingobacteriaceae</taxon>
        <taxon>Parapedobacter</taxon>
    </lineage>
</organism>
<dbReference type="InterPro" id="IPR018490">
    <property type="entry name" value="cNMP-bd_dom_sf"/>
</dbReference>
<sequence>MATNPNNPLAPLFAYWVQYCALEDSHREWLHTFATVVNVKRGTRLFEPGDRDDYVYFVCEGLLATVWWDENGNRRIDRLLPPTHSVLTKGNLYASHQVYYEVVALRPSTTIRISANALKLYKEACTEADTLVDVMEQKKLKQYRAKNRLMLIKGEPERYKAFATNDYMRSFRRLTSQQEQADYLNISRVTITRANREI</sequence>
<name>A0ABV7JML9_9SPHI</name>
<dbReference type="InterPro" id="IPR014710">
    <property type="entry name" value="RmlC-like_jellyroll"/>
</dbReference>
<protein>
    <submittedName>
        <fullName evidence="2">Crp/Fnr family transcriptional regulator</fullName>
    </submittedName>
</protein>
<dbReference type="EMBL" id="JBHRTA010000031">
    <property type="protein sequence ID" value="MFC3198130.1"/>
    <property type="molecule type" value="Genomic_DNA"/>
</dbReference>
<dbReference type="SUPFAM" id="SSF51206">
    <property type="entry name" value="cAMP-binding domain-like"/>
    <property type="match status" value="1"/>
</dbReference>
<feature type="domain" description="Cyclic nucleotide-binding" evidence="1">
    <location>
        <begin position="37"/>
        <end position="118"/>
    </location>
</feature>
<dbReference type="Proteomes" id="UP001595526">
    <property type="component" value="Unassembled WGS sequence"/>
</dbReference>
<evidence type="ECO:0000259" key="1">
    <source>
        <dbReference type="Pfam" id="PF00027"/>
    </source>
</evidence>
<accession>A0ABV7JML9</accession>
<comment type="caution">
    <text evidence="2">The sequence shown here is derived from an EMBL/GenBank/DDBJ whole genome shotgun (WGS) entry which is preliminary data.</text>
</comment>
<evidence type="ECO:0000313" key="2">
    <source>
        <dbReference type="EMBL" id="MFC3198130.1"/>
    </source>
</evidence>
<dbReference type="Gene3D" id="2.60.120.10">
    <property type="entry name" value="Jelly Rolls"/>
    <property type="match status" value="1"/>
</dbReference>
<proteinExistence type="predicted"/>
<dbReference type="Pfam" id="PF00027">
    <property type="entry name" value="cNMP_binding"/>
    <property type="match status" value="1"/>
</dbReference>
<dbReference type="CDD" id="cd00038">
    <property type="entry name" value="CAP_ED"/>
    <property type="match status" value="1"/>
</dbReference>
<keyword evidence="3" id="KW-1185">Reference proteome</keyword>
<reference evidence="3" key="1">
    <citation type="journal article" date="2019" name="Int. J. Syst. Evol. Microbiol.">
        <title>The Global Catalogue of Microorganisms (GCM) 10K type strain sequencing project: providing services to taxonomists for standard genome sequencing and annotation.</title>
        <authorList>
            <consortium name="The Broad Institute Genomics Platform"/>
            <consortium name="The Broad Institute Genome Sequencing Center for Infectious Disease"/>
            <person name="Wu L."/>
            <person name="Ma J."/>
        </authorList>
    </citation>
    <scope>NUCLEOTIDE SEQUENCE [LARGE SCALE GENOMIC DNA]</scope>
    <source>
        <strain evidence="3">KCTC 52416</strain>
    </source>
</reference>
<dbReference type="InterPro" id="IPR000595">
    <property type="entry name" value="cNMP-bd_dom"/>
</dbReference>
<gene>
    <name evidence="2" type="ORF">ACFOET_10960</name>
</gene>
<evidence type="ECO:0000313" key="3">
    <source>
        <dbReference type="Proteomes" id="UP001595526"/>
    </source>
</evidence>